<dbReference type="InterPro" id="IPR036390">
    <property type="entry name" value="WH_DNA-bd_sf"/>
</dbReference>
<evidence type="ECO:0000313" key="5">
    <source>
        <dbReference type="EMBL" id="MFG3014211.1"/>
    </source>
</evidence>
<evidence type="ECO:0000259" key="4">
    <source>
        <dbReference type="PROSITE" id="PS50987"/>
    </source>
</evidence>
<reference evidence="5 6" key="1">
    <citation type="submission" date="2024-10" db="EMBL/GenBank/DDBJ databases">
        <title>The Natural Products Discovery Center: Release of the First 8490 Sequenced Strains for Exploring Actinobacteria Biosynthetic Diversity.</title>
        <authorList>
            <person name="Kalkreuter E."/>
            <person name="Kautsar S.A."/>
            <person name="Yang D."/>
            <person name="Bader C.D."/>
            <person name="Teijaro C.N."/>
            <person name="Fluegel L."/>
            <person name="Davis C.M."/>
            <person name="Simpson J.R."/>
            <person name="Lauterbach L."/>
            <person name="Steele A.D."/>
            <person name="Gui C."/>
            <person name="Meng S."/>
            <person name="Li G."/>
            <person name="Viehrig K."/>
            <person name="Ye F."/>
            <person name="Su P."/>
            <person name="Kiefer A.F."/>
            <person name="Nichols A."/>
            <person name="Cepeda A.J."/>
            <person name="Yan W."/>
            <person name="Fan B."/>
            <person name="Jiang Y."/>
            <person name="Adhikari A."/>
            <person name="Zheng C.-J."/>
            <person name="Schuster L."/>
            <person name="Cowan T.M."/>
            <person name="Smanski M.J."/>
            <person name="Chevrette M.G."/>
            <person name="De Carvalho L.P.S."/>
            <person name="Shen B."/>
        </authorList>
    </citation>
    <scope>NUCLEOTIDE SEQUENCE [LARGE SCALE GENOMIC DNA]</scope>
    <source>
        <strain evidence="5 6">NPDC048320</strain>
    </source>
</reference>
<gene>
    <name evidence="5" type="ORF">ACGFZB_28055</name>
</gene>
<sequence>MVRFHLGLDDLASACFVCSPLQEAVLSLRMWTHPVHYPTQLPWFRRLRDAFTGLDPAHTRLLHCLIASNRWLPDFLTPRPASPWPDIQEELAALRATPPHRVPGDLERAYLPHDGAVPGPLRHGLHSPEHLLADIADALEAYWASCLAPAWWPRARSLLEADIAHRARTLAAGGADALFTDIDPQLRWDHGTLTIACERAPTAPAGVAIDGRGLVLSPTLFAQGAITAIDPEQAPLIIYPARGHGLMAEGHAPARVHRSLQRLLGSPRARLLLLLAEPASTTELAHRIGVTPSAVSQHLSVLHQARLTRRVRHGRNVLYSRTPLGDQLCDGTSD</sequence>
<evidence type="ECO:0000256" key="2">
    <source>
        <dbReference type="ARBA" id="ARBA00023125"/>
    </source>
</evidence>
<dbReference type="InterPro" id="IPR011991">
    <property type="entry name" value="ArsR-like_HTH"/>
</dbReference>
<protein>
    <submittedName>
        <fullName evidence="5">ArsR/SmtB family transcription factor</fullName>
    </submittedName>
</protein>
<dbReference type="CDD" id="cd00090">
    <property type="entry name" value="HTH_ARSR"/>
    <property type="match status" value="1"/>
</dbReference>
<dbReference type="InterPro" id="IPR036388">
    <property type="entry name" value="WH-like_DNA-bd_sf"/>
</dbReference>
<proteinExistence type="predicted"/>
<keyword evidence="1" id="KW-0805">Transcription regulation</keyword>
<dbReference type="Proteomes" id="UP001604267">
    <property type="component" value="Unassembled WGS sequence"/>
</dbReference>
<evidence type="ECO:0000256" key="3">
    <source>
        <dbReference type="ARBA" id="ARBA00023163"/>
    </source>
</evidence>
<dbReference type="InterPro" id="IPR051011">
    <property type="entry name" value="Metal_resp_trans_reg"/>
</dbReference>
<dbReference type="PROSITE" id="PS50987">
    <property type="entry name" value="HTH_ARSR_2"/>
    <property type="match status" value="1"/>
</dbReference>
<keyword evidence="2" id="KW-0238">DNA-binding</keyword>
<keyword evidence="3" id="KW-0804">Transcription</keyword>
<feature type="domain" description="HTH arsR-type" evidence="4">
    <location>
        <begin position="248"/>
        <end position="334"/>
    </location>
</feature>
<dbReference type="Pfam" id="PF01022">
    <property type="entry name" value="HTH_5"/>
    <property type="match status" value="1"/>
</dbReference>
<dbReference type="PANTHER" id="PTHR43132">
    <property type="entry name" value="ARSENICAL RESISTANCE OPERON REPRESSOR ARSR-RELATED"/>
    <property type="match status" value="1"/>
</dbReference>
<dbReference type="Gene3D" id="1.10.10.10">
    <property type="entry name" value="Winged helix-like DNA-binding domain superfamily/Winged helix DNA-binding domain"/>
    <property type="match status" value="1"/>
</dbReference>
<organism evidence="5 6">
    <name type="scientific">Streptomyces cinerochromogenes</name>
    <dbReference type="NCBI Taxonomy" id="66422"/>
    <lineage>
        <taxon>Bacteria</taxon>
        <taxon>Bacillati</taxon>
        <taxon>Actinomycetota</taxon>
        <taxon>Actinomycetes</taxon>
        <taxon>Kitasatosporales</taxon>
        <taxon>Streptomycetaceae</taxon>
        <taxon>Streptomyces</taxon>
    </lineage>
</organism>
<evidence type="ECO:0000256" key="1">
    <source>
        <dbReference type="ARBA" id="ARBA00023015"/>
    </source>
</evidence>
<dbReference type="InterPro" id="IPR001845">
    <property type="entry name" value="HTH_ArsR_DNA-bd_dom"/>
</dbReference>
<keyword evidence="6" id="KW-1185">Reference proteome</keyword>
<name>A0ABW7BES3_9ACTN</name>
<dbReference type="SMART" id="SM00418">
    <property type="entry name" value="HTH_ARSR"/>
    <property type="match status" value="1"/>
</dbReference>
<comment type="caution">
    <text evidence="5">The sequence shown here is derived from an EMBL/GenBank/DDBJ whole genome shotgun (WGS) entry which is preliminary data.</text>
</comment>
<dbReference type="PANTHER" id="PTHR43132:SF8">
    <property type="entry name" value="HTH-TYPE TRANSCRIPTIONAL REGULATOR KMTR"/>
    <property type="match status" value="1"/>
</dbReference>
<dbReference type="SUPFAM" id="SSF46785">
    <property type="entry name" value="Winged helix' DNA-binding domain"/>
    <property type="match status" value="1"/>
</dbReference>
<dbReference type="RefSeq" id="WP_392820636.1">
    <property type="nucleotide sequence ID" value="NZ_JBICYV010000014.1"/>
</dbReference>
<dbReference type="EMBL" id="JBICYV010000014">
    <property type="protein sequence ID" value="MFG3014211.1"/>
    <property type="molecule type" value="Genomic_DNA"/>
</dbReference>
<accession>A0ABW7BES3</accession>
<evidence type="ECO:0000313" key="6">
    <source>
        <dbReference type="Proteomes" id="UP001604267"/>
    </source>
</evidence>